<protein>
    <submittedName>
        <fullName evidence="2">TfpX/TfpZ family type IV pilin accessory protein</fullName>
    </submittedName>
</protein>
<reference evidence="2 3" key="1">
    <citation type="submission" date="2024-05" db="EMBL/GenBank/DDBJ databases">
        <title>Genome sequencing of Marine Estuary Bacteria, Pseudoalteromonas distincta strain FA, Psychrobacter proteolyticus strain EA, and Shewanella baltica strain CA.</title>
        <authorList>
            <person name="Dieffenbach S.A."/>
            <person name="Maclea K.S."/>
        </authorList>
    </citation>
    <scope>NUCLEOTIDE SEQUENCE [LARGE SCALE GENOMIC DNA]</scope>
    <source>
        <strain evidence="2 3">EA</strain>
    </source>
</reference>
<evidence type="ECO:0000313" key="3">
    <source>
        <dbReference type="Proteomes" id="UP001414441"/>
    </source>
</evidence>
<keyword evidence="3" id="KW-1185">Reference proteome</keyword>
<keyword evidence="1" id="KW-0472">Membrane</keyword>
<gene>
    <name evidence="2" type="primary">tfpZ</name>
    <name evidence="2" type="ORF">ABFV72_03905</name>
</gene>
<evidence type="ECO:0000313" key="2">
    <source>
        <dbReference type="EMBL" id="MEN8625150.1"/>
    </source>
</evidence>
<feature type="transmembrane region" description="Helical" evidence="1">
    <location>
        <begin position="80"/>
        <end position="99"/>
    </location>
</feature>
<accession>A0ABV0D3B2</accession>
<sequence length="247" mass="27695">MLNSSLRFRLKAFAYHLGASVLIALISLYVVFMVWHPAPLAKVVGVTHIFIMMLGIDVVLGPLLTFIIAKKDKKSLKFDLAVIVVLQLMAFIYGIYNIAISRPVYIAFDTIRFEVVQANNIPVESLEQASAPYNTLGWGQPKFVAVKPIESIEQKNDRLFVELETGVAPSMQPNLYEPIDNQWSVLSEQAKPLAQLKQNNKASEVENIVANYAEADSWLPLKGYNLDAVVLLNKNKKRIVEVVDLRP</sequence>
<dbReference type="InterPro" id="IPR047814">
    <property type="entry name" value="TfpX/TfpZ-like"/>
</dbReference>
<comment type="caution">
    <text evidence="2">The sequence shown here is derived from an EMBL/GenBank/DDBJ whole genome shotgun (WGS) entry which is preliminary data.</text>
</comment>
<proteinExistence type="predicted"/>
<organism evidence="2 3">
    <name type="scientific">Psychrobacter proteolyticus</name>
    <dbReference type="NCBI Taxonomy" id="147825"/>
    <lineage>
        <taxon>Bacteria</taxon>
        <taxon>Pseudomonadati</taxon>
        <taxon>Pseudomonadota</taxon>
        <taxon>Gammaproteobacteria</taxon>
        <taxon>Moraxellales</taxon>
        <taxon>Moraxellaceae</taxon>
        <taxon>Psychrobacter</taxon>
    </lineage>
</organism>
<feature type="transmembrane region" description="Helical" evidence="1">
    <location>
        <begin position="12"/>
        <end position="35"/>
    </location>
</feature>
<dbReference type="NCBIfam" id="NF041437">
    <property type="entry name" value="TfpZ"/>
    <property type="match status" value="1"/>
</dbReference>
<dbReference type="RefSeq" id="WP_347162509.1">
    <property type="nucleotide sequence ID" value="NZ_JBDLOB010000002.1"/>
</dbReference>
<keyword evidence="1" id="KW-0812">Transmembrane</keyword>
<dbReference type="EMBL" id="JBDLOB010000002">
    <property type="protein sequence ID" value="MEN8625150.1"/>
    <property type="molecule type" value="Genomic_DNA"/>
</dbReference>
<evidence type="ECO:0000256" key="1">
    <source>
        <dbReference type="SAM" id="Phobius"/>
    </source>
</evidence>
<feature type="transmembrane region" description="Helical" evidence="1">
    <location>
        <begin position="47"/>
        <end position="68"/>
    </location>
</feature>
<keyword evidence="1" id="KW-1133">Transmembrane helix</keyword>
<name>A0ABV0D3B2_9GAMM</name>
<dbReference type="Proteomes" id="UP001414441">
    <property type="component" value="Unassembled WGS sequence"/>
</dbReference>